<dbReference type="STRING" id="871652.SAMN04515673_101436"/>
<feature type="domain" description="Thoeris protein ThsA Macro" evidence="2">
    <location>
        <begin position="82"/>
        <end position="267"/>
    </location>
</feature>
<name>A0A1I6CVD8_9RHOB</name>
<keyword evidence="1" id="KW-0812">Transmembrane</keyword>
<keyword evidence="1" id="KW-0472">Membrane</keyword>
<sequence length="287" mass="31325">MIRNFLSHQRFFWSRFMLVLGAISVFLSILGATPLLQQSQARHDPAYYALILLITFVVAGFQLHRAISGVQFRVREADLDLAIMFGDVLDRPGSVLVPVSTRFRHTLSDNGGKVSKSSVHGQLISRCGGEVAFAKAVSQALDGTAPAGDGTLKDETLDFPVGTVAVLPRATFQPGASGSYFLFAVTEERGDTSGVSSDLPTLVVAMSAALEQIKDHKDATQLALPFVGTGYGRIKLEPDNLLDVQVATVTEFFRRARGHHNVSFVLHPRQRGTLRLYNIEREWSAGL</sequence>
<reference evidence="3 4" key="1">
    <citation type="submission" date="2016-10" db="EMBL/GenBank/DDBJ databases">
        <authorList>
            <person name="de Groot N.N."/>
        </authorList>
    </citation>
    <scope>NUCLEOTIDE SEQUENCE [LARGE SCALE GENOMIC DNA]</scope>
    <source>
        <strain evidence="4">KMM 9023,NRIC 0796,JCM 17311,KCTC 23692</strain>
    </source>
</reference>
<evidence type="ECO:0000259" key="2">
    <source>
        <dbReference type="Pfam" id="PF20016"/>
    </source>
</evidence>
<feature type="transmembrane region" description="Helical" evidence="1">
    <location>
        <begin position="45"/>
        <end position="63"/>
    </location>
</feature>
<dbReference type="RefSeq" id="WP_092076120.1">
    <property type="nucleotide sequence ID" value="NZ_FOYI01000001.1"/>
</dbReference>
<gene>
    <name evidence="3" type="ORF">SAMN04515673_101436</name>
</gene>
<evidence type="ECO:0000313" key="3">
    <source>
        <dbReference type="EMBL" id="SFQ97138.1"/>
    </source>
</evidence>
<evidence type="ECO:0000256" key="1">
    <source>
        <dbReference type="SAM" id="Phobius"/>
    </source>
</evidence>
<keyword evidence="4" id="KW-1185">Reference proteome</keyword>
<keyword evidence="1" id="KW-1133">Transmembrane helix</keyword>
<dbReference type="AlphaFoldDB" id="A0A1I6CVD8"/>
<dbReference type="Proteomes" id="UP000199302">
    <property type="component" value="Unassembled WGS sequence"/>
</dbReference>
<proteinExistence type="predicted"/>
<dbReference type="EMBL" id="FOYI01000001">
    <property type="protein sequence ID" value="SFQ97138.1"/>
    <property type="molecule type" value="Genomic_DNA"/>
</dbReference>
<feature type="transmembrane region" description="Helical" evidence="1">
    <location>
        <begin position="12"/>
        <end position="33"/>
    </location>
</feature>
<dbReference type="Pfam" id="PF20016">
    <property type="entry name" value="ThsA_Macro"/>
    <property type="match status" value="1"/>
</dbReference>
<dbReference type="OrthoDB" id="2606558at2"/>
<organism evidence="3 4">
    <name type="scientific">Poseidonocella sedimentorum</name>
    <dbReference type="NCBI Taxonomy" id="871652"/>
    <lineage>
        <taxon>Bacteria</taxon>
        <taxon>Pseudomonadati</taxon>
        <taxon>Pseudomonadota</taxon>
        <taxon>Alphaproteobacteria</taxon>
        <taxon>Rhodobacterales</taxon>
        <taxon>Roseobacteraceae</taxon>
        <taxon>Poseidonocella</taxon>
    </lineage>
</organism>
<evidence type="ECO:0000313" key="4">
    <source>
        <dbReference type="Proteomes" id="UP000199302"/>
    </source>
</evidence>
<accession>A0A1I6CVD8</accession>
<protein>
    <recommendedName>
        <fullName evidence="2">Thoeris protein ThsA Macro domain-containing protein</fullName>
    </recommendedName>
</protein>
<dbReference type="InterPro" id="IPR045535">
    <property type="entry name" value="ThsA_Macro"/>
</dbReference>